<gene>
    <name evidence="4" type="ORF">EUX98_g2716</name>
</gene>
<comment type="caution">
    <text evidence="4">The sequence shown here is derived from an EMBL/GenBank/DDBJ whole genome shotgun (WGS) entry which is preliminary data.</text>
</comment>
<dbReference type="PANTHER" id="PTHR12658:SF0">
    <property type="entry name" value="TUBULIN-SPECIFIC CHAPERONE D"/>
    <property type="match status" value="1"/>
</dbReference>
<dbReference type="Pfam" id="PF25767">
    <property type="entry name" value="ARM_TBCD_2nd"/>
    <property type="match status" value="1"/>
</dbReference>
<dbReference type="GO" id="GO:0000226">
    <property type="term" value="P:microtubule cytoskeleton organization"/>
    <property type="evidence" value="ECO:0007669"/>
    <property type="project" value="TreeGrafter"/>
</dbReference>
<dbReference type="PANTHER" id="PTHR12658">
    <property type="entry name" value="BETA-TUBULIN COFACTOR D"/>
    <property type="match status" value="1"/>
</dbReference>
<dbReference type="OrthoDB" id="1735853at2759"/>
<dbReference type="Gene3D" id="1.25.10.10">
    <property type="entry name" value="Leucine-rich Repeat Variant"/>
    <property type="match status" value="1"/>
</dbReference>
<feature type="repeat" description="HEAT" evidence="1">
    <location>
        <begin position="332"/>
        <end position="369"/>
    </location>
</feature>
<dbReference type="GO" id="GO:0048487">
    <property type="term" value="F:beta-tubulin binding"/>
    <property type="evidence" value="ECO:0007669"/>
    <property type="project" value="InterPro"/>
</dbReference>
<dbReference type="Proteomes" id="UP000308730">
    <property type="component" value="Unassembled WGS sequence"/>
</dbReference>
<sequence length="695" mass="77816">MDESQLDNKIFTAFEKRQEFIDLQDRILYPKRILNTHGEDEENYGKVLAVISVIFDEYLEQAYLLDSHLESLLTPAVDQLKIAARHAQSDTLTPVEQEHIGRLAFLLYLYVKFRGYKTITRFFPHEIADLDIALGFLLLPDGPATVARYWSLRYVMLLWLSLICMLPFDLEQFDEHEHRGQTASNIELVAKSHLNKAGVERDAAAILLSRLYTRKDMIPKFPIFLQWCKEVMGVLRVLCELTKSGAAELVQDHLPSFLDIATSTSEHQNLMSNTVIRKLKTKLVSRVILRLLPANKRKPRQRGKVLVAKSDESHAEHQGDEDLDVPEETEPILDELLQRLQDKDTIVRYSAAKGIARIADRLPSEFSDQILDTILQLYTIHSMALAQMHELPTVAEATWHGASLACAELARRGLIADDKLSDVLQWQGKALYFDIRQGAHSIGSSVRDAASYVIWSLAKAQSVDALAPFMLDLSQKLITVSIYDREELCPHGIPVLGKTDFYSVGLKRNAFLVAAAEVAVYEEYRSVLIEHVVSVTLRHWDPVLRQLGAQSLREICQSDMLTLVPDITARLSEYLAFSDSTDVHGALLTLTELAAACGDSQELKHLKCLIFSYIADIPSTTVLSARHEIVTAAACNLIAASIAIEDVEANPKVVPPWRKIIEFGLKSRGVAIQEAAAEAMSAISKLVDCSGAVER</sequence>
<organism evidence="4 5">
    <name type="scientific">Antrodiella citrinella</name>
    <dbReference type="NCBI Taxonomy" id="2447956"/>
    <lineage>
        <taxon>Eukaryota</taxon>
        <taxon>Fungi</taxon>
        <taxon>Dikarya</taxon>
        <taxon>Basidiomycota</taxon>
        <taxon>Agaricomycotina</taxon>
        <taxon>Agaricomycetes</taxon>
        <taxon>Polyporales</taxon>
        <taxon>Steccherinaceae</taxon>
        <taxon>Antrodiella</taxon>
    </lineage>
</organism>
<dbReference type="SUPFAM" id="SSF48371">
    <property type="entry name" value="ARM repeat"/>
    <property type="match status" value="1"/>
</dbReference>
<dbReference type="InterPro" id="IPR033162">
    <property type="entry name" value="TBCD"/>
</dbReference>
<feature type="domain" description="Tubulin-folding cofactor D ARM repeats" evidence="3">
    <location>
        <begin position="295"/>
        <end position="486"/>
    </location>
</feature>
<dbReference type="InterPro" id="IPR021133">
    <property type="entry name" value="HEAT_type_2"/>
</dbReference>
<dbReference type="InterPro" id="IPR016024">
    <property type="entry name" value="ARM-type_fold"/>
</dbReference>
<dbReference type="PROSITE" id="PS50077">
    <property type="entry name" value="HEAT_REPEAT"/>
    <property type="match status" value="1"/>
</dbReference>
<evidence type="ECO:0000256" key="1">
    <source>
        <dbReference type="PROSITE-ProRule" id="PRU00103"/>
    </source>
</evidence>
<dbReference type="InterPro" id="IPR011989">
    <property type="entry name" value="ARM-like"/>
</dbReference>
<accession>A0A4V3XJ28</accession>
<evidence type="ECO:0000256" key="2">
    <source>
        <dbReference type="SAM" id="MobiDB-lite"/>
    </source>
</evidence>
<feature type="compositionally biased region" description="Basic and acidic residues" evidence="2">
    <location>
        <begin position="309"/>
        <end position="320"/>
    </location>
</feature>
<reference evidence="4 5" key="1">
    <citation type="submission" date="2019-02" db="EMBL/GenBank/DDBJ databases">
        <title>Genome sequencing of the rare red list fungi Antrodiella citrinella (Flaviporus citrinellus).</title>
        <authorList>
            <person name="Buettner E."/>
            <person name="Kellner H."/>
        </authorList>
    </citation>
    <scope>NUCLEOTIDE SEQUENCE [LARGE SCALE GENOMIC DNA]</scope>
    <source>
        <strain evidence="4 5">DSM 108506</strain>
    </source>
</reference>
<keyword evidence="5" id="KW-1185">Reference proteome</keyword>
<name>A0A4V3XJ28_9APHY</name>
<protein>
    <recommendedName>
        <fullName evidence="3">Tubulin-folding cofactor D ARM repeats domain-containing protein</fullName>
    </recommendedName>
</protein>
<dbReference type="EMBL" id="SGPM01000046">
    <property type="protein sequence ID" value="THH31463.1"/>
    <property type="molecule type" value="Genomic_DNA"/>
</dbReference>
<evidence type="ECO:0000259" key="3">
    <source>
        <dbReference type="Pfam" id="PF25767"/>
    </source>
</evidence>
<dbReference type="GO" id="GO:0007023">
    <property type="term" value="P:post-chaperonin tubulin folding pathway"/>
    <property type="evidence" value="ECO:0007669"/>
    <property type="project" value="InterPro"/>
</dbReference>
<dbReference type="GO" id="GO:0005096">
    <property type="term" value="F:GTPase activator activity"/>
    <property type="evidence" value="ECO:0007669"/>
    <property type="project" value="InterPro"/>
</dbReference>
<proteinExistence type="predicted"/>
<dbReference type="GO" id="GO:0007021">
    <property type="term" value="P:tubulin complex assembly"/>
    <property type="evidence" value="ECO:0007669"/>
    <property type="project" value="InterPro"/>
</dbReference>
<evidence type="ECO:0000313" key="4">
    <source>
        <dbReference type="EMBL" id="THH31463.1"/>
    </source>
</evidence>
<feature type="region of interest" description="Disordered" evidence="2">
    <location>
        <begin position="300"/>
        <end position="324"/>
    </location>
</feature>
<evidence type="ECO:0000313" key="5">
    <source>
        <dbReference type="Proteomes" id="UP000308730"/>
    </source>
</evidence>
<dbReference type="InterPro" id="IPR058033">
    <property type="entry name" value="ARM_TBCD_2nd"/>
</dbReference>
<dbReference type="AlphaFoldDB" id="A0A4V3XJ28"/>
<dbReference type="Pfam" id="PF23579">
    <property type="entry name" value="ARM_TBCD"/>
    <property type="match status" value="1"/>
</dbReference>